<protein>
    <submittedName>
        <fullName evidence="1">Uncharacterized protein</fullName>
    </submittedName>
</protein>
<name>A0A3P7JLT7_STRVU</name>
<evidence type="ECO:0000313" key="1">
    <source>
        <dbReference type="EMBL" id="VDM81763.1"/>
    </source>
</evidence>
<dbReference type="SUPFAM" id="SSF52058">
    <property type="entry name" value="L domain-like"/>
    <property type="match status" value="1"/>
</dbReference>
<dbReference type="InterPro" id="IPR032675">
    <property type="entry name" value="LRR_dom_sf"/>
</dbReference>
<sequence>MCHQLLASTVPTLPSNDGQTQGESIVALSMTDGNLAFIQQDAFRMHDVQALDFSNNQIQTINVNAFRGLEVVIFIICQRERSMKHSR</sequence>
<reference evidence="1 2" key="1">
    <citation type="submission" date="2018-11" db="EMBL/GenBank/DDBJ databases">
        <authorList>
            <consortium name="Pathogen Informatics"/>
        </authorList>
    </citation>
    <scope>NUCLEOTIDE SEQUENCE [LARGE SCALE GENOMIC DNA]</scope>
</reference>
<gene>
    <name evidence="1" type="ORF">SVUK_LOCUS16761</name>
</gene>
<dbReference type="InterPro" id="IPR001611">
    <property type="entry name" value="Leu-rich_rpt"/>
</dbReference>
<dbReference type="Gene3D" id="3.80.10.10">
    <property type="entry name" value="Ribonuclease Inhibitor"/>
    <property type="match status" value="1"/>
</dbReference>
<accession>A0A3P7JLT7</accession>
<dbReference type="Proteomes" id="UP000270094">
    <property type="component" value="Unassembled WGS sequence"/>
</dbReference>
<dbReference type="AlphaFoldDB" id="A0A3P7JLT7"/>
<proteinExistence type="predicted"/>
<evidence type="ECO:0000313" key="2">
    <source>
        <dbReference type="Proteomes" id="UP000270094"/>
    </source>
</evidence>
<dbReference type="OrthoDB" id="10022853at2759"/>
<organism evidence="1 2">
    <name type="scientific">Strongylus vulgaris</name>
    <name type="common">Blood worm</name>
    <dbReference type="NCBI Taxonomy" id="40348"/>
    <lineage>
        <taxon>Eukaryota</taxon>
        <taxon>Metazoa</taxon>
        <taxon>Ecdysozoa</taxon>
        <taxon>Nematoda</taxon>
        <taxon>Chromadorea</taxon>
        <taxon>Rhabditida</taxon>
        <taxon>Rhabditina</taxon>
        <taxon>Rhabditomorpha</taxon>
        <taxon>Strongyloidea</taxon>
        <taxon>Strongylidae</taxon>
        <taxon>Strongylus</taxon>
    </lineage>
</organism>
<dbReference type="Pfam" id="PF13855">
    <property type="entry name" value="LRR_8"/>
    <property type="match status" value="1"/>
</dbReference>
<keyword evidence="2" id="KW-1185">Reference proteome</keyword>
<dbReference type="EMBL" id="UYYB01114419">
    <property type="protein sequence ID" value="VDM81763.1"/>
    <property type="molecule type" value="Genomic_DNA"/>
</dbReference>